<dbReference type="EMBL" id="PGTO01000006">
    <property type="protein sequence ID" value="RAU21962.1"/>
    <property type="molecule type" value="Genomic_DNA"/>
</dbReference>
<dbReference type="Proteomes" id="UP000251075">
    <property type="component" value="Unassembled WGS sequence"/>
</dbReference>
<sequence length="589" mass="61328">MPSSPANRLVVLTLAALTTGGAALAQPVGQPMPLGPPGAAEPGSAPNVLKVVPSPVLDTQPTKPMANGETRFQMEELKAPDLDAIGTLDDKQGGLGAAMWHGTPAALVRQLLPQLPAVAGSRVMRSLERRLLLSAATPPDGGKGQTPPLLELRAERLYAMGEIDGLAGLLKSAPSSVSSPGLTRIKIDTFLLAGDVKAACAEAATLTGAIDPRMQAFCMLNNGKVLEANMALDLMRERKDADHAFIAAAEAMAGTPPARVDKLPNPTPLHLAAFKAAKMPLPADAANASHPATLRAIAEAPGLPVDIRIPAAEKAESLGVLETDSLRRIYGAVTLTPAEQQAAQTQGDKTPRSRVLLLRAAQQEQTPSIRAELIARILAAAAERGAYSGTARLYAPIIADLRPNPDLAPFAPAMARALYAAGRPEAAGAWSAIAKSDPSTARAADDLWALARINRMGDAAMTAPETYGAWLSARELPADQAERRATVAFDLLQAIGEKVPALEWLAAPHGPHPVQPVPVRADVKALLRSAAEGLRTGETVMLALAALGEGGLDKADPDLLNRVVAYLRLVGLTQEARDLAVEAALANGV</sequence>
<evidence type="ECO:0000313" key="3">
    <source>
        <dbReference type="Proteomes" id="UP000251075"/>
    </source>
</evidence>
<protein>
    <submittedName>
        <fullName evidence="2">Antifreeze protein</fullName>
    </submittedName>
</protein>
<name>A0A364NY09_9PROT</name>
<organism evidence="2 3">
    <name type="scientific">Paramagnetospirillum kuznetsovii</name>
    <dbReference type="NCBI Taxonomy" id="2053833"/>
    <lineage>
        <taxon>Bacteria</taxon>
        <taxon>Pseudomonadati</taxon>
        <taxon>Pseudomonadota</taxon>
        <taxon>Alphaproteobacteria</taxon>
        <taxon>Rhodospirillales</taxon>
        <taxon>Magnetospirillaceae</taxon>
        <taxon>Paramagnetospirillum</taxon>
    </lineage>
</organism>
<reference evidence="2 3" key="1">
    <citation type="submission" date="2017-11" db="EMBL/GenBank/DDBJ databases">
        <title>Draft genome sequence of magnetotactic bacterium Magnetospirillum kuznetsovii LBB-42.</title>
        <authorList>
            <person name="Grouzdev D.S."/>
            <person name="Rysina M.S."/>
            <person name="Baslerov R.V."/>
            <person name="Koziaeva V."/>
        </authorList>
    </citation>
    <scope>NUCLEOTIDE SEQUENCE [LARGE SCALE GENOMIC DNA]</scope>
    <source>
        <strain evidence="2 3">LBB-42</strain>
    </source>
</reference>
<feature type="chain" id="PRO_5016794245" evidence="1">
    <location>
        <begin position="26"/>
        <end position="589"/>
    </location>
</feature>
<keyword evidence="1" id="KW-0732">Signal</keyword>
<comment type="caution">
    <text evidence="2">The sequence shown here is derived from an EMBL/GenBank/DDBJ whole genome shotgun (WGS) entry which is preliminary data.</text>
</comment>
<dbReference type="AlphaFoldDB" id="A0A364NY09"/>
<accession>A0A364NY09</accession>
<gene>
    <name evidence="2" type="ORF">CU669_09660</name>
</gene>
<keyword evidence="3" id="KW-1185">Reference proteome</keyword>
<evidence type="ECO:0000256" key="1">
    <source>
        <dbReference type="SAM" id="SignalP"/>
    </source>
</evidence>
<evidence type="ECO:0000313" key="2">
    <source>
        <dbReference type="EMBL" id="RAU21962.1"/>
    </source>
</evidence>
<feature type="signal peptide" evidence="1">
    <location>
        <begin position="1"/>
        <end position="25"/>
    </location>
</feature>
<dbReference type="OrthoDB" id="8477642at2"/>
<proteinExistence type="predicted"/>
<dbReference type="RefSeq" id="WP_112144130.1">
    <property type="nucleotide sequence ID" value="NZ_PGTO01000006.1"/>
</dbReference>